<proteinExistence type="predicted"/>
<gene>
    <name evidence="2" type="ORF">E7Y31_22860</name>
</gene>
<comment type="caution">
    <text evidence="2">The sequence shown here is derived from an EMBL/GenBank/DDBJ whole genome shotgun (WGS) entry which is preliminary data.</text>
</comment>
<feature type="region of interest" description="Disordered" evidence="1">
    <location>
        <begin position="110"/>
        <end position="130"/>
    </location>
</feature>
<organism evidence="2 3">
    <name type="scientific">Candidatus Frankia alpina</name>
    <dbReference type="NCBI Taxonomy" id="2699483"/>
    <lineage>
        <taxon>Bacteria</taxon>
        <taxon>Bacillati</taxon>
        <taxon>Actinomycetota</taxon>
        <taxon>Actinomycetes</taxon>
        <taxon>Frankiales</taxon>
        <taxon>Frankiaceae</taxon>
        <taxon>Frankia</taxon>
    </lineage>
</organism>
<dbReference type="EMBL" id="SSXH01001031">
    <property type="protein sequence ID" value="THJ29508.1"/>
    <property type="molecule type" value="Genomic_DNA"/>
</dbReference>
<evidence type="ECO:0000256" key="1">
    <source>
        <dbReference type="SAM" id="MobiDB-lite"/>
    </source>
</evidence>
<evidence type="ECO:0000313" key="2">
    <source>
        <dbReference type="EMBL" id="THJ29508.1"/>
    </source>
</evidence>
<feature type="compositionally biased region" description="Low complexity" evidence="1">
    <location>
        <begin position="33"/>
        <end position="42"/>
    </location>
</feature>
<dbReference type="Proteomes" id="UP000305282">
    <property type="component" value="Unassembled WGS sequence"/>
</dbReference>
<reference evidence="2 3" key="1">
    <citation type="submission" date="2019-04" db="EMBL/GenBank/DDBJ databases">
        <title>Draft genome sequences for three unisolated Alnus-infective Frankia Sp+ strains, AgTrS, AiOr and AvVan, the first sequenced Frankia strains able to sporulate in-planta.</title>
        <authorList>
            <person name="Bethencourt L."/>
            <person name="Vautrin F."/>
            <person name="Taib N."/>
            <person name="Dubost A."/>
            <person name="Castro-Garcia L."/>
            <person name="Imbaud O."/>
            <person name="Abrouk D."/>
            <person name="Fournier P."/>
            <person name="Briolay J."/>
            <person name="Nguyen A."/>
            <person name="Normand P."/>
            <person name="Fernandez M.P."/>
            <person name="Brochier-Armanet C."/>
            <person name="Herrera-Belaroussi A."/>
        </authorList>
    </citation>
    <scope>NUCLEOTIDE SEQUENCE [LARGE SCALE GENOMIC DNA]</scope>
    <source>
        <strain evidence="2 3">AvVan</strain>
    </source>
</reference>
<accession>A0A4S5BIP0</accession>
<sequence length="130" mass="13467">MDTRHTSFPLIFGISPVSGMSPVSSSAPPPRAFPAEPASAPAWVEDHDPADAADPAATPAWEEQLDALARCLSRMDALMAMLEADLERHTRILAALADPLPQLAPVALAPLPPYPDLPAGTGGSGPGGQR</sequence>
<dbReference type="OrthoDB" id="3218516at2"/>
<evidence type="ECO:0000313" key="3">
    <source>
        <dbReference type="Proteomes" id="UP000305282"/>
    </source>
</evidence>
<feature type="region of interest" description="Disordered" evidence="1">
    <location>
        <begin position="21"/>
        <end position="57"/>
    </location>
</feature>
<protein>
    <submittedName>
        <fullName evidence="2">Uncharacterized protein</fullName>
    </submittedName>
</protein>
<keyword evidence="3" id="KW-1185">Reference proteome</keyword>
<dbReference type="RefSeq" id="WP_136449686.1">
    <property type="nucleotide sequence ID" value="NZ_CADCWT010000086.1"/>
</dbReference>
<name>A0A4S5BIP0_9ACTN</name>
<feature type="compositionally biased region" description="Gly residues" evidence="1">
    <location>
        <begin position="120"/>
        <end position="130"/>
    </location>
</feature>
<dbReference type="AlphaFoldDB" id="A0A4S5BIP0"/>